<evidence type="ECO:0000256" key="1">
    <source>
        <dbReference type="SAM" id="MobiDB-lite"/>
    </source>
</evidence>
<dbReference type="Proteomes" id="UP000093000">
    <property type="component" value="Unassembled WGS sequence"/>
</dbReference>
<evidence type="ECO:0000313" key="2">
    <source>
        <dbReference type="EMBL" id="OBZ82686.1"/>
    </source>
</evidence>
<dbReference type="EMBL" id="LUGH01000811">
    <property type="protein sequence ID" value="OBZ82686.1"/>
    <property type="molecule type" value="Genomic_DNA"/>
</dbReference>
<comment type="caution">
    <text evidence="2">The sequence shown here is derived from an EMBL/GenBank/DDBJ whole genome shotgun (WGS) entry which is preliminary data.</text>
</comment>
<organism evidence="2 3">
    <name type="scientific">Choanephora cucurbitarum</name>
    <dbReference type="NCBI Taxonomy" id="101091"/>
    <lineage>
        <taxon>Eukaryota</taxon>
        <taxon>Fungi</taxon>
        <taxon>Fungi incertae sedis</taxon>
        <taxon>Mucoromycota</taxon>
        <taxon>Mucoromycotina</taxon>
        <taxon>Mucoromycetes</taxon>
        <taxon>Mucorales</taxon>
        <taxon>Mucorineae</taxon>
        <taxon>Choanephoraceae</taxon>
        <taxon>Choanephoroideae</taxon>
        <taxon>Choanephora</taxon>
    </lineage>
</organism>
<proteinExistence type="predicted"/>
<dbReference type="PANTHER" id="PTHR11915">
    <property type="entry name" value="SPECTRIN/FILAMIN RELATED CYTOSKELETAL PROTEIN"/>
    <property type="match status" value="1"/>
</dbReference>
<keyword evidence="3" id="KW-1185">Reference proteome</keyword>
<dbReference type="InParanoid" id="A0A1C7N1Y2"/>
<evidence type="ECO:0000313" key="3">
    <source>
        <dbReference type="Proteomes" id="UP000093000"/>
    </source>
</evidence>
<protein>
    <submittedName>
        <fullName evidence="2">Uncharacterized protein</fullName>
    </submittedName>
</protein>
<reference evidence="2 3" key="1">
    <citation type="submission" date="2016-03" db="EMBL/GenBank/DDBJ databases">
        <title>Choanephora cucurbitarum.</title>
        <authorList>
            <person name="Min B."/>
            <person name="Park H."/>
            <person name="Park J.-H."/>
            <person name="Shin H.-D."/>
            <person name="Choi I.-G."/>
        </authorList>
    </citation>
    <scope>NUCLEOTIDE SEQUENCE [LARGE SCALE GENOMIC DNA]</scope>
    <source>
        <strain evidence="2 3">KUS-F28377</strain>
    </source>
</reference>
<gene>
    <name evidence="2" type="ORF">A0J61_09264</name>
</gene>
<sequence>MTTLEKHSREENILNWISQCSSTTITEAHQLTDLALLGTVIEALFNTRIDRQQEHIQDVINQIPNTGQSQFIYNNDDDLPALLDYIQTAYELHFVTYTILNNTQLTFTSFFHEFIPTTNQQEKIDIRNYLLSWASFILADYINASILPPILDLPTMSSNGIYLLSLLHYHQPALIPDLHLYLHEPQALDIAIKLTWEIYHIPSSFFTQDTAYIYLLQLVASLQVPNSEQTVQRHKDIERFKNLIKITNDASTTPTPILTDNMDCPPPPPSNDNGNNNNDSEEQGDEKRNSTTFTSTYTVQQLKITKTTVTKYSDGTEVPSELEEFETRASTLTEKMNGLQHRLAMIIPTRATATSPSSVNSDSMMDLFSTDDNTTATSLRDSSSHYSLASNEDLTQLSLPQQQLIRVLHPLQAAEEDYAAYDRNFKALQSEFQTLTDGDFNLLLHVYLVEQLEPAWQEHPKVIWRKQQLSQLHHSLSSEFERSELTLSSFRRGFAFARMCQSIRHELELVQNKMVKSISTHNDIQDLEFRVEKTSDMIDTLKANFSDLLLLADSNTSEEGSMMIATSESPSVTQNTSHDTAYLAKYETVENKNKLVKSWVEEVRIWFSEAERIRQWMEIRMNQLDQIVIPSSLLPPEESPVTREELQSLNSQHAILEKEIETFNRQDMERLRSHVKTLTGTDRQDNSKDLSPADTTTIGITLTTLNMLDKMMSSLRKKSLDLVVLTKRLEWEENYVKSMVWLKNTDEETDKFLHEAARWRPSELNQEGDDIAHMNDYSRREWLLNREKQKSLVTEQLYRLERERVAFDKDQFTKTVNAFLDLSNQGMELPDQFETRQSACEQQFEDLIKRIGFARQVVEQRLSVMDFLYQTEIAMEEGRILSAEITEAENKVRPTDTDQEMSSRVDTMEKKLAHLLTVTSRAVVFPVPALDEDKEDNEADNQEINRVITEKCNQLLSLRDALYERLNSYRFVLQLYRQAKHCLEDADRLCEWADERMKTIRRAKAEMQEGLGTIFTAEDLQRLERDRANVQNKLENDKEKQVVDLVLDIQTLLDTSKSLDIPSFDRDSLVEVSEHLQERFDCLQTLLKEHVTDLEAMRKKMEDGNTYFENARSLRSFINETRHSMPGLKQTCGFMTGQSEEQDKRRFEMLNQALAKINQSYKEQESQFHQLCSHYALMEPTRIENIDEIRAMQTNLQQDWNQLSNEVRDMNQFTEVVGEWYNRQRRLSMVENSLMAGLNDEITHLARSGWKSEADLAGVHAKISQASAVLDEIGQAIRAADNKEDPLQTANYSCARDRLSQLTNQVLTASKNLQALKSDANKAVALGTFLSEADKVLSEIQRQKELVMRRMSTVGNSGFASQDKASIDAMFKSIQSATVYSEKGAQSFAKQLSALNQKAAELAKEGYDAGSLQDPIKRIHENLNQLSNTIGIEKKQAMFVQKVFLHAKAVNDLKQWMDHCTHAIQQLPTDVCMNDEQELQAQLDTIKKNMADAA</sequence>
<dbReference type="OrthoDB" id="2250192at2759"/>
<feature type="region of interest" description="Disordered" evidence="1">
    <location>
        <begin position="251"/>
        <end position="294"/>
    </location>
</feature>
<feature type="non-terminal residue" evidence="2">
    <location>
        <position position="1494"/>
    </location>
</feature>
<accession>A0A1C7N1Y2</accession>
<dbReference type="Gene3D" id="1.20.58.60">
    <property type="match status" value="2"/>
</dbReference>
<name>A0A1C7N1Y2_9FUNG</name>